<accession>A0ABP9SHF7</accession>
<name>A0ABP9SHF7_9ACTN</name>
<organism evidence="1 2">
    <name type="scientific">Rugosimonospora acidiphila</name>
    <dbReference type="NCBI Taxonomy" id="556531"/>
    <lineage>
        <taxon>Bacteria</taxon>
        <taxon>Bacillati</taxon>
        <taxon>Actinomycetota</taxon>
        <taxon>Actinomycetes</taxon>
        <taxon>Micromonosporales</taxon>
        <taxon>Micromonosporaceae</taxon>
        <taxon>Rugosimonospora</taxon>
    </lineage>
</organism>
<dbReference type="SUPFAM" id="SSF48239">
    <property type="entry name" value="Terpenoid cyclases/Protein prenyltransferases"/>
    <property type="match status" value="1"/>
</dbReference>
<gene>
    <name evidence="1" type="ORF">GCM10023322_65320</name>
</gene>
<reference evidence="2" key="1">
    <citation type="journal article" date="2019" name="Int. J. Syst. Evol. Microbiol.">
        <title>The Global Catalogue of Microorganisms (GCM) 10K type strain sequencing project: providing services to taxonomists for standard genome sequencing and annotation.</title>
        <authorList>
            <consortium name="The Broad Institute Genomics Platform"/>
            <consortium name="The Broad Institute Genome Sequencing Center for Infectious Disease"/>
            <person name="Wu L."/>
            <person name="Ma J."/>
        </authorList>
    </citation>
    <scope>NUCLEOTIDE SEQUENCE [LARGE SCALE GENOMIC DNA]</scope>
    <source>
        <strain evidence="2">JCM 18304</strain>
    </source>
</reference>
<evidence type="ECO:0000313" key="1">
    <source>
        <dbReference type="EMBL" id="GAA5196421.1"/>
    </source>
</evidence>
<comment type="caution">
    <text evidence="1">The sequence shown here is derived from an EMBL/GenBank/DDBJ whole genome shotgun (WGS) entry which is preliminary data.</text>
</comment>
<dbReference type="RefSeq" id="WP_345636178.1">
    <property type="nucleotide sequence ID" value="NZ_BAABJQ010000026.1"/>
</dbReference>
<evidence type="ECO:0008006" key="3">
    <source>
        <dbReference type="Google" id="ProtNLM"/>
    </source>
</evidence>
<dbReference type="Proteomes" id="UP001501570">
    <property type="component" value="Unassembled WGS sequence"/>
</dbReference>
<dbReference type="EMBL" id="BAABJQ010000026">
    <property type="protein sequence ID" value="GAA5196421.1"/>
    <property type="molecule type" value="Genomic_DNA"/>
</dbReference>
<protein>
    <recommendedName>
        <fullName evidence="3">Prenyltransferase</fullName>
    </recommendedName>
</protein>
<evidence type="ECO:0000313" key="2">
    <source>
        <dbReference type="Proteomes" id="UP001501570"/>
    </source>
</evidence>
<keyword evidence="2" id="KW-1185">Reference proteome</keyword>
<dbReference type="InterPro" id="IPR008930">
    <property type="entry name" value="Terpenoid_cyclase/PrenylTrfase"/>
</dbReference>
<sequence>MELNLESAASFMAGHARILDRHRFAALAADRGDSAEILSALDAYRNPDGGYGWGLEPDLRSAGSQPGAALHAFEAWAEVPAVPSPHSLELCDWLASITLPDGGLPFALPIADPAGCSPWWVAADPSVSSFQITAAVLANAHKVAKNDPAVAGHAWLRRATAYCLDAAASMTGTPSAYELCFGLKAVDAIVDTRPDALPALQRLARHLPASATMRVEGGTAEEALHPLDFSPEPHRPIRDLIAPDVIEADLNRLAGLQQPDGGWPVDFASASPAAALEWRGHMTVGAVALLRANGPC</sequence>
<proteinExistence type="predicted"/>